<dbReference type="AlphaFoldDB" id="A0AAV8VZX6"/>
<evidence type="ECO:0000313" key="1">
    <source>
        <dbReference type="EMBL" id="KAJ8919903.1"/>
    </source>
</evidence>
<dbReference type="EMBL" id="JANEYG010000016">
    <property type="protein sequence ID" value="KAJ8919903.1"/>
    <property type="molecule type" value="Genomic_DNA"/>
</dbReference>
<sequence>TSETEVSPLPVFIFQNNNEEDEEMNVVRQVESVDLDKIQYSHSRFFDVINGESFVLVKTVRHRNKRFSSYLTLCPFKICSMGRKRLRSRRYIKPIRAPAQDNEGT</sequence>
<organism evidence="1 2">
    <name type="scientific">Exocentrus adspersus</name>
    <dbReference type="NCBI Taxonomy" id="1586481"/>
    <lineage>
        <taxon>Eukaryota</taxon>
        <taxon>Metazoa</taxon>
        <taxon>Ecdysozoa</taxon>
        <taxon>Arthropoda</taxon>
        <taxon>Hexapoda</taxon>
        <taxon>Insecta</taxon>
        <taxon>Pterygota</taxon>
        <taxon>Neoptera</taxon>
        <taxon>Endopterygota</taxon>
        <taxon>Coleoptera</taxon>
        <taxon>Polyphaga</taxon>
        <taxon>Cucujiformia</taxon>
        <taxon>Chrysomeloidea</taxon>
        <taxon>Cerambycidae</taxon>
        <taxon>Lamiinae</taxon>
        <taxon>Acanthocinini</taxon>
        <taxon>Exocentrus</taxon>
    </lineage>
</organism>
<feature type="non-terminal residue" evidence="1">
    <location>
        <position position="1"/>
    </location>
</feature>
<dbReference type="Proteomes" id="UP001159042">
    <property type="component" value="Unassembled WGS sequence"/>
</dbReference>
<accession>A0AAV8VZX6</accession>
<keyword evidence="2" id="KW-1185">Reference proteome</keyword>
<gene>
    <name evidence="1" type="ORF">NQ315_006432</name>
</gene>
<proteinExistence type="predicted"/>
<evidence type="ECO:0000313" key="2">
    <source>
        <dbReference type="Proteomes" id="UP001159042"/>
    </source>
</evidence>
<name>A0AAV8VZX6_9CUCU</name>
<protein>
    <submittedName>
        <fullName evidence="1">Uncharacterized protein</fullName>
    </submittedName>
</protein>
<comment type="caution">
    <text evidence="1">The sequence shown here is derived from an EMBL/GenBank/DDBJ whole genome shotgun (WGS) entry which is preliminary data.</text>
</comment>
<reference evidence="1 2" key="1">
    <citation type="journal article" date="2023" name="Insect Mol. Biol.">
        <title>Genome sequencing provides insights into the evolution of gene families encoding plant cell wall-degrading enzymes in longhorned beetles.</title>
        <authorList>
            <person name="Shin N.R."/>
            <person name="Okamura Y."/>
            <person name="Kirsch R."/>
            <person name="Pauchet Y."/>
        </authorList>
    </citation>
    <scope>NUCLEOTIDE SEQUENCE [LARGE SCALE GENOMIC DNA]</scope>
    <source>
        <strain evidence="1">EAD_L_NR</strain>
    </source>
</reference>